<protein>
    <submittedName>
        <fullName evidence="2">Uncharacterized protein</fullName>
    </submittedName>
</protein>
<evidence type="ECO:0000256" key="1">
    <source>
        <dbReference type="SAM" id="Phobius"/>
    </source>
</evidence>
<evidence type="ECO:0000313" key="2">
    <source>
        <dbReference type="EMBL" id="MCG6657572.1"/>
    </source>
</evidence>
<keyword evidence="3" id="KW-1185">Reference proteome</keyword>
<sequence length="79" mass="9131">MIKTEHKEWMKGHLEEIATAVMTAFFTALMFRVGLGMLFSIVMGLALAYVIRLFALKKALEAIVRRVPWLRQQDLPREP</sequence>
<name>A0ABS9P704_9GAMM</name>
<dbReference type="Proteomes" id="UP000814385">
    <property type="component" value="Unassembled WGS sequence"/>
</dbReference>
<reference evidence="2 3" key="1">
    <citation type="submission" date="2020-05" db="EMBL/GenBank/DDBJ databases">
        <title>Comparative genomic analysis of denitrifying bacteria from Halomonas genus.</title>
        <authorList>
            <person name="Wang L."/>
            <person name="Shao Z."/>
        </authorList>
    </citation>
    <scope>NUCLEOTIDE SEQUENCE [LARGE SCALE GENOMIC DNA]</scope>
    <source>
        <strain evidence="2 3">A4</strain>
    </source>
</reference>
<dbReference type="RefSeq" id="WP_238976718.1">
    <property type="nucleotide sequence ID" value="NZ_JABFUC010000005.1"/>
</dbReference>
<dbReference type="EMBL" id="JABFUC010000005">
    <property type="protein sequence ID" value="MCG6657572.1"/>
    <property type="molecule type" value="Genomic_DNA"/>
</dbReference>
<accession>A0ABS9P704</accession>
<keyword evidence="1" id="KW-0472">Membrane</keyword>
<gene>
    <name evidence="2" type="ORF">HOP52_07325</name>
</gene>
<comment type="caution">
    <text evidence="2">The sequence shown here is derived from an EMBL/GenBank/DDBJ whole genome shotgun (WGS) entry which is preliminary data.</text>
</comment>
<organism evidence="2 3">
    <name type="scientific">Billgrantia campisalis</name>
    <dbReference type="NCBI Taxonomy" id="74661"/>
    <lineage>
        <taxon>Bacteria</taxon>
        <taxon>Pseudomonadati</taxon>
        <taxon>Pseudomonadota</taxon>
        <taxon>Gammaproteobacteria</taxon>
        <taxon>Oceanospirillales</taxon>
        <taxon>Halomonadaceae</taxon>
        <taxon>Billgrantia</taxon>
    </lineage>
</organism>
<keyword evidence="1" id="KW-0812">Transmembrane</keyword>
<keyword evidence="1" id="KW-1133">Transmembrane helix</keyword>
<evidence type="ECO:0000313" key="3">
    <source>
        <dbReference type="Proteomes" id="UP000814385"/>
    </source>
</evidence>
<proteinExistence type="predicted"/>
<feature type="transmembrane region" description="Helical" evidence="1">
    <location>
        <begin position="37"/>
        <end position="56"/>
    </location>
</feature>